<organism evidence="1 2">
    <name type="scientific">Sphingobacterium alkalisoli</name>
    <dbReference type="NCBI Taxonomy" id="1874115"/>
    <lineage>
        <taxon>Bacteria</taxon>
        <taxon>Pseudomonadati</taxon>
        <taxon>Bacteroidota</taxon>
        <taxon>Sphingobacteriia</taxon>
        <taxon>Sphingobacteriales</taxon>
        <taxon>Sphingobacteriaceae</taxon>
        <taxon>Sphingobacterium</taxon>
    </lineage>
</organism>
<sequence>MVLQLKRLGKKKIIAAPYQLPFVPTTLQALIEGCVAVEVARYNQIRGEAELLSFLNPQQIQEQSEKGKISFGDIANVQPADPDVAIATALLAHRDGLFVVFVDGIEVKDLKEQIYLYDGVEVTFIRLTFLAGRMV</sequence>
<comment type="caution">
    <text evidence="1">The sequence shown here is derived from an EMBL/GenBank/DDBJ whole genome shotgun (WGS) entry which is preliminary data.</text>
</comment>
<protein>
    <submittedName>
        <fullName evidence="1">Uncharacterized protein</fullName>
    </submittedName>
</protein>
<evidence type="ECO:0000313" key="1">
    <source>
        <dbReference type="EMBL" id="TJY67144.1"/>
    </source>
</evidence>
<accession>A0A4U0H745</accession>
<reference evidence="1 2" key="1">
    <citation type="submission" date="2019-04" db="EMBL/GenBank/DDBJ databases">
        <title>Sphingobacterium olei sp. nov., isolated from oil-contaminated soil.</title>
        <authorList>
            <person name="Liu B."/>
        </authorList>
    </citation>
    <scope>NUCLEOTIDE SEQUENCE [LARGE SCALE GENOMIC DNA]</scope>
    <source>
        <strain evidence="1 2">Y3L14</strain>
    </source>
</reference>
<keyword evidence="2" id="KW-1185">Reference proteome</keyword>
<dbReference type="OrthoDB" id="9808343at2"/>
<evidence type="ECO:0000313" key="2">
    <source>
        <dbReference type="Proteomes" id="UP000309872"/>
    </source>
</evidence>
<dbReference type="AlphaFoldDB" id="A0A4U0H745"/>
<name>A0A4U0H745_9SPHI</name>
<dbReference type="Proteomes" id="UP000309872">
    <property type="component" value="Unassembled WGS sequence"/>
</dbReference>
<proteinExistence type="predicted"/>
<dbReference type="EMBL" id="SUKA01000002">
    <property type="protein sequence ID" value="TJY67144.1"/>
    <property type="molecule type" value="Genomic_DNA"/>
</dbReference>
<gene>
    <name evidence="1" type="ORF">FAZ19_06975</name>
</gene>